<dbReference type="InterPro" id="IPR010994">
    <property type="entry name" value="RuvA_2-like"/>
</dbReference>
<dbReference type="NCBIfam" id="NF000642">
    <property type="entry name" value="PRK00024.1"/>
    <property type="match status" value="1"/>
</dbReference>
<keyword evidence="4" id="KW-0862">Zinc</keyword>
<evidence type="ECO:0000256" key="1">
    <source>
        <dbReference type="ARBA" id="ARBA00022670"/>
    </source>
</evidence>
<dbReference type="InterPro" id="IPR037518">
    <property type="entry name" value="MPN"/>
</dbReference>
<evidence type="ECO:0000256" key="5">
    <source>
        <dbReference type="ARBA" id="ARBA00023049"/>
    </source>
</evidence>
<proteinExistence type="inferred from homology"/>
<protein>
    <submittedName>
        <fullName evidence="9">DNA repair protein RadC</fullName>
    </submittedName>
</protein>
<keyword evidence="3" id="KW-0378">Hydrolase</keyword>
<dbReference type="Proteomes" id="UP001279642">
    <property type="component" value="Unassembled WGS sequence"/>
</dbReference>
<evidence type="ECO:0000256" key="6">
    <source>
        <dbReference type="RuleBase" id="RU003797"/>
    </source>
</evidence>
<keyword evidence="5" id="KW-0482">Metalloprotease</keyword>
<dbReference type="SUPFAM" id="SSF102712">
    <property type="entry name" value="JAB1/MPN domain"/>
    <property type="match status" value="1"/>
</dbReference>
<dbReference type="SUPFAM" id="SSF47781">
    <property type="entry name" value="RuvA domain 2-like"/>
    <property type="match status" value="1"/>
</dbReference>
<feature type="region of interest" description="Disordered" evidence="7">
    <location>
        <begin position="1"/>
        <end position="39"/>
    </location>
</feature>
<dbReference type="PANTHER" id="PTHR30471:SF3">
    <property type="entry name" value="UPF0758 PROTEIN YEES-RELATED"/>
    <property type="match status" value="1"/>
</dbReference>
<dbReference type="RefSeq" id="WP_320510794.1">
    <property type="nucleotide sequence ID" value="NZ_JAXCLW010000013.1"/>
</dbReference>
<dbReference type="Pfam" id="PF04002">
    <property type="entry name" value="RadC"/>
    <property type="match status" value="1"/>
</dbReference>
<comment type="similarity">
    <text evidence="6">Belongs to the UPF0758 family.</text>
</comment>
<feature type="compositionally biased region" description="Basic and acidic residues" evidence="7">
    <location>
        <begin position="18"/>
        <end position="28"/>
    </location>
</feature>
<dbReference type="Pfam" id="PF20582">
    <property type="entry name" value="UPF0758_N"/>
    <property type="match status" value="1"/>
</dbReference>
<evidence type="ECO:0000256" key="7">
    <source>
        <dbReference type="SAM" id="MobiDB-lite"/>
    </source>
</evidence>
<dbReference type="NCBIfam" id="TIGR00608">
    <property type="entry name" value="radc"/>
    <property type="match status" value="1"/>
</dbReference>
<dbReference type="InterPro" id="IPR046778">
    <property type="entry name" value="UPF0758_N"/>
</dbReference>
<dbReference type="Gene3D" id="1.10.150.20">
    <property type="entry name" value="5' to 3' exonuclease, C-terminal subdomain"/>
    <property type="match status" value="1"/>
</dbReference>
<feature type="domain" description="MPN" evidence="8">
    <location>
        <begin position="133"/>
        <end position="255"/>
    </location>
</feature>
<evidence type="ECO:0000313" key="9">
    <source>
        <dbReference type="EMBL" id="MDY0885718.1"/>
    </source>
</evidence>
<accession>A0ABU5EH04</accession>
<organism evidence="9 10">
    <name type="scientific">Dongia soli</name>
    <dbReference type="NCBI Taxonomy" id="600628"/>
    <lineage>
        <taxon>Bacteria</taxon>
        <taxon>Pseudomonadati</taxon>
        <taxon>Pseudomonadota</taxon>
        <taxon>Alphaproteobacteria</taxon>
        <taxon>Rhodospirillales</taxon>
        <taxon>Dongiaceae</taxon>
        <taxon>Dongia</taxon>
    </lineage>
</organism>
<evidence type="ECO:0000313" key="10">
    <source>
        <dbReference type="Proteomes" id="UP001279642"/>
    </source>
</evidence>
<dbReference type="CDD" id="cd08071">
    <property type="entry name" value="MPN_DUF2466"/>
    <property type="match status" value="1"/>
</dbReference>
<keyword evidence="10" id="KW-1185">Reference proteome</keyword>
<dbReference type="InterPro" id="IPR001405">
    <property type="entry name" value="UPF0758"/>
</dbReference>
<name>A0ABU5EH04_9PROT</name>
<keyword evidence="1" id="KW-0645">Protease</keyword>
<dbReference type="PROSITE" id="PS50249">
    <property type="entry name" value="MPN"/>
    <property type="match status" value="1"/>
</dbReference>
<keyword evidence="2" id="KW-0479">Metal-binding</keyword>
<evidence type="ECO:0000259" key="8">
    <source>
        <dbReference type="PROSITE" id="PS50249"/>
    </source>
</evidence>
<comment type="caution">
    <text evidence="9">The sequence shown here is derived from an EMBL/GenBank/DDBJ whole genome shotgun (WGS) entry which is preliminary data.</text>
</comment>
<dbReference type="EMBL" id="JAXCLW010000013">
    <property type="protein sequence ID" value="MDY0885718.1"/>
    <property type="molecule type" value="Genomic_DNA"/>
</dbReference>
<gene>
    <name evidence="9" type="primary">radC</name>
    <name evidence="9" type="ORF">SMD27_22970</name>
</gene>
<evidence type="ECO:0000256" key="2">
    <source>
        <dbReference type="ARBA" id="ARBA00022723"/>
    </source>
</evidence>
<dbReference type="InterPro" id="IPR025657">
    <property type="entry name" value="RadC_JAB"/>
</dbReference>
<evidence type="ECO:0000256" key="3">
    <source>
        <dbReference type="ARBA" id="ARBA00022801"/>
    </source>
</evidence>
<sequence length="256" mass="28469">MSQREPTIPASLPLENDAEIRDGEERRLPPSPKPHYHGHRDRLRQKLLGVGPSALADYEVLELVLMQAIPRRDVKPLAKQLIARFGSFAGVIAADPTALKQLDGIGESAISMIKIVQAAAQLMLRQEVLNRPILGSWRQLLDYCHSVMSQEKVEQFRLLFLDGRNRLIADEIQNIGTVNHAPVYVREVVTRALEYGALAVILVHNHPTGDPSPSRDDIAVTREVRKALEVVGIKLHDHLIIGKEGHASLRSLGLMN</sequence>
<dbReference type="PANTHER" id="PTHR30471">
    <property type="entry name" value="DNA REPAIR PROTEIN RADC"/>
    <property type="match status" value="1"/>
</dbReference>
<dbReference type="Gene3D" id="3.40.140.10">
    <property type="entry name" value="Cytidine Deaminase, domain 2"/>
    <property type="match status" value="1"/>
</dbReference>
<evidence type="ECO:0000256" key="4">
    <source>
        <dbReference type="ARBA" id="ARBA00022833"/>
    </source>
</evidence>
<reference evidence="9 10" key="1">
    <citation type="journal article" date="2016" name="Antonie Van Leeuwenhoek">
        <title>Dongia soli sp. nov., isolated from soil from Dokdo, Korea.</title>
        <authorList>
            <person name="Kim D.U."/>
            <person name="Lee H."/>
            <person name="Kim H."/>
            <person name="Kim S.G."/>
            <person name="Ka J.O."/>
        </authorList>
    </citation>
    <scope>NUCLEOTIDE SEQUENCE [LARGE SCALE GENOMIC DNA]</scope>
    <source>
        <strain evidence="9 10">D78</strain>
    </source>
</reference>